<name>A0A344UBD0_9ACTN</name>
<dbReference type="InterPro" id="IPR036388">
    <property type="entry name" value="WH-like_DNA-bd_sf"/>
</dbReference>
<proteinExistence type="predicted"/>
<keyword evidence="2" id="KW-1185">Reference proteome</keyword>
<organism evidence="1 2">
    <name type="scientific">Streptomyces globosus</name>
    <dbReference type="NCBI Taxonomy" id="68209"/>
    <lineage>
        <taxon>Bacteria</taxon>
        <taxon>Bacillati</taxon>
        <taxon>Actinomycetota</taxon>
        <taxon>Actinomycetes</taxon>
        <taxon>Kitasatosporales</taxon>
        <taxon>Streptomycetaceae</taxon>
        <taxon>Streptomyces</taxon>
    </lineage>
</organism>
<dbReference type="Gene3D" id="1.10.10.10">
    <property type="entry name" value="Winged helix-like DNA-binding domain superfamily/Winged helix DNA-binding domain"/>
    <property type="match status" value="1"/>
</dbReference>
<dbReference type="EMBL" id="CP030864">
    <property type="protein sequence ID" value="AXE28201.1"/>
    <property type="molecule type" value="Genomic_DNA"/>
</dbReference>
<dbReference type="AlphaFoldDB" id="A0A344UBD0"/>
<gene>
    <name evidence="1" type="ORF">C0216_32475</name>
</gene>
<reference evidence="1 2" key="1">
    <citation type="submission" date="2018-01" db="EMBL/GenBank/DDBJ databases">
        <title>Draft genome Sequence of streptomyces globosus LZH-48.</title>
        <authorList>
            <person name="Ran K."/>
            <person name="Li Z."/>
            <person name="Wei S."/>
            <person name="Dong R."/>
        </authorList>
    </citation>
    <scope>NUCLEOTIDE SEQUENCE [LARGE SCALE GENOMIC DNA]</scope>
    <source>
        <strain evidence="1 2">LZH-48</strain>
        <plasmid evidence="1 2">unnamed2</plasmid>
    </source>
</reference>
<protein>
    <recommendedName>
        <fullName evidence="3">HTH luxR-type domain-containing protein</fullName>
    </recommendedName>
</protein>
<dbReference type="Proteomes" id="UP000252004">
    <property type="component" value="Plasmid unnamed2"/>
</dbReference>
<keyword evidence="1" id="KW-0614">Plasmid</keyword>
<geneLocation type="plasmid" evidence="1 2">
    <name>unnamed2</name>
</geneLocation>
<evidence type="ECO:0000313" key="2">
    <source>
        <dbReference type="Proteomes" id="UP000252004"/>
    </source>
</evidence>
<dbReference type="KEGG" id="sgz:C0216_32475"/>
<evidence type="ECO:0008006" key="3">
    <source>
        <dbReference type="Google" id="ProtNLM"/>
    </source>
</evidence>
<accession>A0A344UBD0</accession>
<evidence type="ECO:0000313" key="1">
    <source>
        <dbReference type="EMBL" id="AXE28201.1"/>
    </source>
</evidence>
<sequence>MLGRAAGGAVVFRHERAAPVRGTWWRSCRKDEVGARQLGMSARTYPRHVADRLRTLGASSRPTAALLARERGCI</sequence>
<dbReference type="OrthoDB" id="4266042at2"/>